<dbReference type="GO" id="GO:0046872">
    <property type="term" value="F:metal ion binding"/>
    <property type="evidence" value="ECO:0007669"/>
    <property type="project" value="UniProtKB-KW"/>
</dbReference>
<keyword evidence="1" id="KW-0479">Metal-binding</keyword>
<dbReference type="SUPFAM" id="SSF48484">
    <property type="entry name" value="Lipoxigenase"/>
    <property type="match status" value="1"/>
</dbReference>
<keyword evidence="2" id="KW-0223">Dioxygenase</keyword>
<gene>
    <name evidence="5" type="ORF">MCOR_7807</name>
</gene>
<dbReference type="InterPro" id="IPR036226">
    <property type="entry name" value="LipOase_C_sf"/>
</dbReference>
<protein>
    <submittedName>
        <fullName evidence="5">ALOX5</fullName>
        <ecNumber evidence="5">1.13.11.34</ecNumber>
    </submittedName>
</protein>
<dbReference type="Pfam" id="PF00305">
    <property type="entry name" value="Lipoxygenase"/>
    <property type="match status" value="1"/>
</dbReference>
<dbReference type="GO" id="GO:0004051">
    <property type="term" value="F:arachidonate 5-lipoxygenase activity"/>
    <property type="evidence" value="ECO:0007669"/>
    <property type="project" value="UniProtKB-EC"/>
</dbReference>
<keyword evidence="3 5" id="KW-0560">Oxidoreductase</keyword>
<accession>A0A6J8AIC3</accession>
<evidence type="ECO:0000313" key="5">
    <source>
        <dbReference type="EMBL" id="CAC5368152.1"/>
    </source>
</evidence>
<keyword evidence="6" id="KW-1185">Reference proteome</keyword>
<dbReference type="InterPro" id="IPR013819">
    <property type="entry name" value="LipOase_C"/>
</dbReference>
<dbReference type="AlphaFoldDB" id="A0A6J8AIC3"/>
<sequence length="161" mass="17926">MVDVSLKTYNLGVPNNGKFETTDQLVVTLTAVIYTCSVAHAAANFQQYDEYGAPFRFPFTLHGIPPKDKSPVVIETILKSIANRAELLGVMSITKVLSEKATQSLGDFEKQLIVDPPAVKIVDEFRQSLRNVGKTIDERNKTREHPYEWLHPSAIPNAISI</sequence>
<reference evidence="5 6" key="1">
    <citation type="submission" date="2020-06" db="EMBL/GenBank/DDBJ databases">
        <authorList>
            <person name="Li R."/>
            <person name="Bekaert M."/>
        </authorList>
    </citation>
    <scope>NUCLEOTIDE SEQUENCE [LARGE SCALE GENOMIC DNA]</scope>
    <source>
        <strain evidence="6">wild</strain>
    </source>
</reference>
<dbReference type="GO" id="GO:0034440">
    <property type="term" value="P:lipid oxidation"/>
    <property type="evidence" value="ECO:0007669"/>
    <property type="project" value="InterPro"/>
</dbReference>
<evidence type="ECO:0000256" key="2">
    <source>
        <dbReference type="ARBA" id="ARBA00022964"/>
    </source>
</evidence>
<proteinExistence type="predicted"/>
<evidence type="ECO:0000259" key="4">
    <source>
        <dbReference type="PROSITE" id="PS51393"/>
    </source>
</evidence>
<dbReference type="PROSITE" id="PS51393">
    <property type="entry name" value="LIPOXYGENASE_3"/>
    <property type="match status" value="1"/>
</dbReference>
<dbReference type="Gene3D" id="1.20.245.10">
    <property type="entry name" value="Lipoxygenase-1, Domain 5"/>
    <property type="match status" value="1"/>
</dbReference>
<dbReference type="PANTHER" id="PTHR11771">
    <property type="entry name" value="LIPOXYGENASE"/>
    <property type="match status" value="1"/>
</dbReference>
<dbReference type="InterPro" id="IPR000907">
    <property type="entry name" value="LipOase"/>
</dbReference>
<feature type="domain" description="Lipoxygenase" evidence="4">
    <location>
        <begin position="1"/>
        <end position="161"/>
    </location>
</feature>
<evidence type="ECO:0000256" key="1">
    <source>
        <dbReference type="ARBA" id="ARBA00022723"/>
    </source>
</evidence>
<name>A0A6J8AIC3_MYTCO</name>
<organism evidence="5 6">
    <name type="scientific">Mytilus coruscus</name>
    <name type="common">Sea mussel</name>
    <dbReference type="NCBI Taxonomy" id="42192"/>
    <lineage>
        <taxon>Eukaryota</taxon>
        <taxon>Metazoa</taxon>
        <taxon>Spiralia</taxon>
        <taxon>Lophotrochozoa</taxon>
        <taxon>Mollusca</taxon>
        <taxon>Bivalvia</taxon>
        <taxon>Autobranchia</taxon>
        <taxon>Pteriomorphia</taxon>
        <taxon>Mytilida</taxon>
        <taxon>Mytiloidea</taxon>
        <taxon>Mytilidae</taxon>
        <taxon>Mytilinae</taxon>
        <taxon>Mytilus</taxon>
    </lineage>
</organism>
<evidence type="ECO:0000256" key="3">
    <source>
        <dbReference type="ARBA" id="ARBA00023002"/>
    </source>
</evidence>
<dbReference type="OrthoDB" id="407298at2759"/>
<dbReference type="EC" id="1.13.11.34" evidence="5"/>
<dbReference type="EMBL" id="CACVKT020001442">
    <property type="protein sequence ID" value="CAC5368152.1"/>
    <property type="molecule type" value="Genomic_DNA"/>
</dbReference>
<evidence type="ECO:0000313" key="6">
    <source>
        <dbReference type="Proteomes" id="UP000507470"/>
    </source>
</evidence>
<dbReference type="Proteomes" id="UP000507470">
    <property type="component" value="Unassembled WGS sequence"/>
</dbReference>